<dbReference type="EC" id="2.7.1.40" evidence="6 15"/>
<dbReference type="AlphaFoldDB" id="A0A100YX17"/>
<dbReference type="InterPro" id="IPR015813">
    <property type="entry name" value="Pyrv/PenolPyrv_kinase-like_dom"/>
</dbReference>
<reference evidence="19 20" key="1">
    <citation type="submission" date="2015-12" db="EMBL/GenBank/DDBJ databases">
        <title>Draft Genome Sequence of Olsenella scatoligenes SK9K4T; a Producer of 3-Methylindole- (skatole) and 4-Methylphenol- (p-cresol) Isolated from Pig Feces.</title>
        <authorList>
            <person name="Li X."/>
            <person name="Borg B."/>
            <person name="Canibe N."/>
        </authorList>
    </citation>
    <scope>NUCLEOTIDE SEQUENCE [LARGE SCALE GENOMIC DNA]</scope>
    <source>
        <strain evidence="19 20">SK9K4</strain>
    </source>
</reference>
<dbReference type="OrthoDB" id="9812123at2"/>
<evidence type="ECO:0000256" key="11">
    <source>
        <dbReference type="ARBA" id="ARBA00022840"/>
    </source>
</evidence>
<dbReference type="InterPro" id="IPR015795">
    <property type="entry name" value="Pyrv_Knase_C"/>
</dbReference>
<dbReference type="RefSeq" id="WP_059053389.1">
    <property type="nucleotide sequence ID" value="NZ_LOJF01000001.1"/>
</dbReference>
<proteinExistence type="inferred from homology"/>
<dbReference type="GO" id="GO:0030955">
    <property type="term" value="F:potassium ion binding"/>
    <property type="evidence" value="ECO:0007669"/>
    <property type="project" value="UniProtKB-UniRule"/>
</dbReference>
<dbReference type="EMBL" id="LOJF01000001">
    <property type="protein sequence ID" value="KUH59271.1"/>
    <property type="molecule type" value="Genomic_DNA"/>
</dbReference>
<evidence type="ECO:0000256" key="4">
    <source>
        <dbReference type="ARBA" id="ARBA00008663"/>
    </source>
</evidence>
<evidence type="ECO:0000256" key="5">
    <source>
        <dbReference type="ARBA" id="ARBA00011881"/>
    </source>
</evidence>
<keyword evidence="20" id="KW-1185">Reference proteome</keyword>
<dbReference type="Gene3D" id="2.40.33.10">
    <property type="entry name" value="PK beta-barrel domain-like"/>
    <property type="match status" value="1"/>
</dbReference>
<dbReference type="GO" id="GO:0005524">
    <property type="term" value="F:ATP binding"/>
    <property type="evidence" value="ECO:0007669"/>
    <property type="project" value="UniProtKB-KW"/>
</dbReference>
<evidence type="ECO:0000256" key="8">
    <source>
        <dbReference type="ARBA" id="ARBA00022723"/>
    </source>
</evidence>
<comment type="catalytic activity">
    <reaction evidence="16">
        <text>pyruvate + ATP = phosphoenolpyruvate + ADP + H(+)</text>
        <dbReference type="Rhea" id="RHEA:18157"/>
        <dbReference type="ChEBI" id="CHEBI:15361"/>
        <dbReference type="ChEBI" id="CHEBI:15378"/>
        <dbReference type="ChEBI" id="CHEBI:30616"/>
        <dbReference type="ChEBI" id="CHEBI:58702"/>
        <dbReference type="ChEBI" id="CHEBI:456216"/>
        <dbReference type="EC" id="2.7.1.40"/>
    </reaction>
</comment>
<evidence type="ECO:0000256" key="12">
    <source>
        <dbReference type="ARBA" id="ARBA00022842"/>
    </source>
</evidence>
<sequence>MAFSKKTKIVCTMGPATESDDVLRSLIENGMNVARFNFSHGSHDYHRQMIERVRRISAELSIPVAIMLDTKGPEVRTGLLEDGKKVTVNTGDAIVVTAQPTSEDFHGNAGHISLDYLNLPNEVEKGSILLIDDGLVGLEVDHVEGSDIHCVVTNGGEIGEKKGVNVPNVNIGLPSVTDQDRADIMFGCELGIDAIAASFIRDGAAVKQIRDICVEMGAPHVQIFPKIESALGVKNFDEILEASDGIMVARGDLGVEVPAAEVPHIQKTIIRKCNNAYKPVITATQMLDSMIRNPRPTRAEVADVANAIYDGTDCVMLSGETAAGKYPVAAVRTMAEVAKETERYLEERKVYHDRGGVRNVNGATGFAAVEMADRVDAKCILCPTHSGRTARIVSNFRPRIPLYAMSPSEEAIRRTCFYWGVYAFKTTEQGSLSNTLYNALNVAKANKVVDPGDIVVITAGDPQTSPRQGDYTTSTNMAMVAQIQ</sequence>
<dbReference type="SUPFAM" id="SSF52935">
    <property type="entry name" value="PK C-terminal domain-like"/>
    <property type="match status" value="1"/>
</dbReference>
<evidence type="ECO:0000256" key="7">
    <source>
        <dbReference type="ARBA" id="ARBA00022679"/>
    </source>
</evidence>
<keyword evidence="10 16" id="KW-0418">Kinase</keyword>
<dbReference type="PANTHER" id="PTHR11817">
    <property type="entry name" value="PYRUVATE KINASE"/>
    <property type="match status" value="1"/>
</dbReference>
<evidence type="ECO:0000259" key="18">
    <source>
        <dbReference type="Pfam" id="PF02887"/>
    </source>
</evidence>
<dbReference type="NCBIfam" id="NF004978">
    <property type="entry name" value="PRK06354.1"/>
    <property type="match status" value="1"/>
</dbReference>
<evidence type="ECO:0000256" key="14">
    <source>
        <dbReference type="ARBA" id="ARBA00023317"/>
    </source>
</evidence>
<keyword evidence="11" id="KW-0067">ATP-binding</keyword>
<dbReference type="STRING" id="1299998.AUL39_02780"/>
<protein>
    <recommendedName>
        <fullName evidence="6 15">Pyruvate kinase</fullName>
        <ecNumber evidence="6 15">2.7.1.40</ecNumber>
    </recommendedName>
</protein>
<dbReference type="InterPro" id="IPR015806">
    <property type="entry name" value="Pyrv_Knase_insert_dom_sf"/>
</dbReference>
<dbReference type="InterPro" id="IPR040442">
    <property type="entry name" value="Pyrv_kinase-like_dom_sf"/>
</dbReference>
<dbReference type="NCBIfam" id="TIGR01064">
    <property type="entry name" value="pyruv_kin"/>
    <property type="match status" value="1"/>
</dbReference>
<evidence type="ECO:0000256" key="15">
    <source>
        <dbReference type="NCBIfam" id="TIGR01064"/>
    </source>
</evidence>
<evidence type="ECO:0000256" key="9">
    <source>
        <dbReference type="ARBA" id="ARBA00022741"/>
    </source>
</evidence>
<evidence type="ECO:0000256" key="10">
    <source>
        <dbReference type="ARBA" id="ARBA00022777"/>
    </source>
</evidence>
<comment type="pathway">
    <text evidence="3 16">Carbohydrate degradation; glycolysis; pyruvate from D-glyceraldehyde 3-phosphate: step 5/5.</text>
</comment>
<dbReference type="InterPro" id="IPR015793">
    <property type="entry name" value="Pyrv_Knase_brl"/>
</dbReference>
<dbReference type="PRINTS" id="PR01050">
    <property type="entry name" value="PYRUVTKNASE"/>
</dbReference>
<evidence type="ECO:0000256" key="13">
    <source>
        <dbReference type="ARBA" id="ARBA00023152"/>
    </source>
</evidence>
<dbReference type="InterPro" id="IPR001697">
    <property type="entry name" value="Pyr_Knase"/>
</dbReference>
<evidence type="ECO:0000313" key="19">
    <source>
        <dbReference type="EMBL" id="KUH59271.1"/>
    </source>
</evidence>
<comment type="cofactor">
    <cofactor evidence="1">
        <name>Mg(2+)</name>
        <dbReference type="ChEBI" id="CHEBI:18420"/>
    </cofactor>
</comment>
<evidence type="ECO:0000313" key="20">
    <source>
        <dbReference type="Proteomes" id="UP000054078"/>
    </source>
</evidence>
<comment type="similarity">
    <text evidence="4 16">Belongs to the pyruvate kinase family.</text>
</comment>
<dbReference type="GO" id="GO:0000287">
    <property type="term" value="F:magnesium ion binding"/>
    <property type="evidence" value="ECO:0007669"/>
    <property type="project" value="UniProtKB-UniRule"/>
</dbReference>
<dbReference type="UniPathway" id="UPA00109">
    <property type="reaction ID" value="UER00188"/>
</dbReference>
<evidence type="ECO:0000256" key="2">
    <source>
        <dbReference type="ARBA" id="ARBA00001958"/>
    </source>
</evidence>
<dbReference type="FunFam" id="3.20.20.60:FF:000025">
    <property type="entry name" value="Pyruvate kinase"/>
    <property type="match status" value="1"/>
</dbReference>
<evidence type="ECO:0000256" key="3">
    <source>
        <dbReference type="ARBA" id="ARBA00004997"/>
    </source>
</evidence>
<dbReference type="InterPro" id="IPR011037">
    <property type="entry name" value="Pyrv_Knase-like_insert_dom_sf"/>
</dbReference>
<evidence type="ECO:0000256" key="1">
    <source>
        <dbReference type="ARBA" id="ARBA00001946"/>
    </source>
</evidence>
<dbReference type="NCBIfam" id="NF004491">
    <property type="entry name" value="PRK05826.1"/>
    <property type="match status" value="1"/>
</dbReference>
<gene>
    <name evidence="19" type="ORF">AUL39_02780</name>
</gene>
<comment type="subunit">
    <text evidence="5">Homotetramer.</text>
</comment>
<dbReference type="InterPro" id="IPR036918">
    <property type="entry name" value="Pyrv_Knase_C_sf"/>
</dbReference>
<keyword evidence="7 16" id="KW-0808">Transferase</keyword>
<organism evidence="19 20">
    <name type="scientific">Tractidigestivibacter scatoligenes</name>
    <name type="common">Olsenella scatoligenes</name>
    <dbReference type="NCBI Taxonomy" id="1299998"/>
    <lineage>
        <taxon>Bacteria</taxon>
        <taxon>Bacillati</taxon>
        <taxon>Actinomycetota</taxon>
        <taxon>Coriobacteriia</taxon>
        <taxon>Coriobacteriales</taxon>
        <taxon>Atopobiaceae</taxon>
        <taxon>Tractidigestivibacter</taxon>
    </lineage>
</organism>
<name>A0A100YX17_TRASO</name>
<comment type="caution">
    <text evidence="19">The sequence shown here is derived from an EMBL/GenBank/DDBJ whole genome shotgun (WGS) entry which is preliminary data.</text>
</comment>
<comment type="cofactor">
    <cofactor evidence="2">
        <name>K(+)</name>
        <dbReference type="ChEBI" id="CHEBI:29103"/>
    </cofactor>
</comment>
<dbReference type="FunFam" id="2.40.33.10:FF:000001">
    <property type="entry name" value="Pyruvate kinase"/>
    <property type="match status" value="1"/>
</dbReference>
<evidence type="ECO:0000256" key="16">
    <source>
        <dbReference type="RuleBase" id="RU000504"/>
    </source>
</evidence>
<keyword evidence="14 19" id="KW-0670">Pyruvate</keyword>
<dbReference type="Proteomes" id="UP000054078">
    <property type="component" value="Unassembled WGS sequence"/>
</dbReference>
<keyword evidence="9" id="KW-0547">Nucleotide-binding</keyword>
<dbReference type="SUPFAM" id="SSF50800">
    <property type="entry name" value="PK beta-barrel domain-like"/>
    <property type="match status" value="1"/>
</dbReference>
<evidence type="ECO:0000259" key="17">
    <source>
        <dbReference type="Pfam" id="PF00224"/>
    </source>
</evidence>
<keyword evidence="12 16" id="KW-0460">Magnesium</keyword>
<dbReference type="GO" id="GO:0016301">
    <property type="term" value="F:kinase activity"/>
    <property type="evidence" value="ECO:0007669"/>
    <property type="project" value="UniProtKB-KW"/>
</dbReference>
<feature type="domain" description="Pyruvate kinase C-terminal" evidence="18">
    <location>
        <begin position="365"/>
        <end position="470"/>
    </location>
</feature>
<dbReference type="SUPFAM" id="SSF51621">
    <property type="entry name" value="Phosphoenolpyruvate/pyruvate domain"/>
    <property type="match status" value="1"/>
</dbReference>
<dbReference type="Pfam" id="PF02887">
    <property type="entry name" value="PK_C"/>
    <property type="match status" value="1"/>
</dbReference>
<accession>A0A100YX17</accession>
<dbReference type="Pfam" id="PF00224">
    <property type="entry name" value="PK"/>
    <property type="match status" value="1"/>
</dbReference>
<dbReference type="Gene3D" id="3.20.20.60">
    <property type="entry name" value="Phosphoenolpyruvate-binding domains"/>
    <property type="match status" value="1"/>
</dbReference>
<feature type="domain" description="Pyruvate kinase barrel" evidence="17">
    <location>
        <begin position="5"/>
        <end position="331"/>
    </location>
</feature>
<evidence type="ECO:0000256" key="6">
    <source>
        <dbReference type="ARBA" id="ARBA00012142"/>
    </source>
</evidence>
<dbReference type="GO" id="GO:0004743">
    <property type="term" value="F:pyruvate kinase activity"/>
    <property type="evidence" value="ECO:0007669"/>
    <property type="project" value="UniProtKB-UniRule"/>
</dbReference>
<keyword evidence="13 16" id="KW-0324">Glycolysis</keyword>
<dbReference type="Gene3D" id="3.40.1380.20">
    <property type="entry name" value="Pyruvate kinase, C-terminal domain"/>
    <property type="match status" value="1"/>
</dbReference>
<keyword evidence="8" id="KW-0479">Metal-binding</keyword>